<proteinExistence type="predicted"/>
<dbReference type="InterPro" id="IPR047111">
    <property type="entry name" value="YbaP-like"/>
</dbReference>
<gene>
    <name evidence="1" type="ORF">RT723_04745</name>
</gene>
<dbReference type="CDD" id="cd14789">
    <property type="entry name" value="Tiki"/>
    <property type="match status" value="1"/>
</dbReference>
<name>A0ABU3QYM3_9GAMM</name>
<comment type="caution">
    <text evidence="1">The sequence shown here is derived from an EMBL/GenBank/DDBJ whole genome shotgun (WGS) entry which is preliminary data.</text>
</comment>
<organism evidence="1 2">
    <name type="scientific">Psychrosphaera aquimarina</name>
    <dbReference type="NCBI Taxonomy" id="2044854"/>
    <lineage>
        <taxon>Bacteria</taxon>
        <taxon>Pseudomonadati</taxon>
        <taxon>Pseudomonadota</taxon>
        <taxon>Gammaproteobacteria</taxon>
        <taxon>Alteromonadales</taxon>
        <taxon>Pseudoalteromonadaceae</taxon>
        <taxon>Psychrosphaera</taxon>
    </lineage>
</organism>
<dbReference type="PANTHER" id="PTHR40590:SF1">
    <property type="entry name" value="CYTOPLASMIC PROTEIN"/>
    <property type="match status" value="1"/>
</dbReference>
<dbReference type="RefSeq" id="WP_315946068.1">
    <property type="nucleotide sequence ID" value="NZ_JAWCUA010000003.1"/>
</dbReference>
<protein>
    <submittedName>
        <fullName evidence="1">TraB/GumN family protein</fullName>
    </submittedName>
</protein>
<dbReference type="Proteomes" id="UP001257914">
    <property type="component" value="Unassembled WGS sequence"/>
</dbReference>
<evidence type="ECO:0000313" key="1">
    <source>
        <dbReference type="EMBL" id="MDU0112317.1"/>
    </source>
</evidence>
<reference evidence="1 2" key="1">
    <citation type="submission" date="2023-10" db="EMBL/GenBank/DDBJ databases">
        <title>Psychrosphaera aquimaarina strain SW33 isolated from seawater.</title>
        <authorList>
            <person name="Bayburt H."/>
            <person name="Kim J.M."/>
            <person name="Choi B.J."/>
            <person name="Jeon C.O."/>
        </authorList>
    </citation>
    <scope>NUCLEOTIDE SEQUENCE [LARGE SCALE GENOMIC DNA]</scope>
    <source>
        <strain evidence="1 2">KCTC 52743</strain>
    </source>
</reference>
<keyword evidence="2" id="KW-1185">Reference proteome</keyword>
<evidence type="ECO:0000313" key="2">
    <source>
        <dbReference type="Proteomes" id="UP001257914"/>
    </source>
</evidence>
<dbReference type="InterPro" id="IPR002816">
    <property type="entry name" value="TraB/PrgY/GumN_fam"/>
</dbReference>
<dbReference type="Pfam" id="PF01963">
    <property type="entry name" value="TraB_PrgY_gumN"/>
    <property type="match status" value="1"/>
</dbReference>
<sequence>MKTYQRIRVTAVLLLGLILNVNAEPLWSNKQSGGDDWLLGTIHLGDDSLSTLPSSIKMAIDSVDIVIIETDLSRVSPSDQQRILMQYASLPAEVTLKQTLSEPVYKQAQQYFANYGVNIEQFSHFKPWLVALSMVQMSYAKLGLNAENGIDNQVQKYALQQGKKVVGLETYHQQINFFNQIIEQFPEVTNDDLILDTLSEIKHFSDLPQVMITAWHNGDMQVFEKIYRDTLGTSKFDAAAEQILLINRNHNWVSELEPVLNQQKVLVAVGTLHFVGDKGLPLLLKDKFELTAPNGY</sequence>
<dbReference type="PANTHER" id="PTHR40590">
    <property type="entry name" value="CYTOPLASMIC PROTEIN-RELATED"/>
    <property type="match status" value="1"/>
</dbReference>
<dbReference type="EMBL" id="JAWCUA010000003">
    <property type="protein sequence ID" value="MDU0112317.1"/>
    <property type="molecule type" value="Genomic_DNA"/>
</dbReference>
<accession>A0ABU3QYM3</accession>